<dbReference type="AlphaFoldDB" id="W6MY40"/>
<dbReference type="CDD" id="cd03013">
    <property type="entry name" value="PRX5_like"/>
    <property type="match status" value="1"/>
</dbReference>
<feature type="active site" description="Cysteine sulfenic acid (-SOH) intermediate" evidence="6">
    <location>
        <position position="52"/>
    </location>
</feature>
<dbReference type="GO" id="GO:0042744">
    <property type="term" value="P:hydrogen peroxide catabolic process"/>
    <property type="evidence" value="ECO:0007669"/>
    <property type="project" value="TreeGrafter"/>
</dbReference>
<dbReference type="GO" id="GO:0005777">
    <property type="term" value="C:peroxisome"/>
    <property type="evidence" value="ECO:0007669"/>
    <property type="project" value="TreeGrafter"/>
</dbReference>
<keyword evidence="10" id="KW-1185">Reference proteome</keyword>
<dbReference type="GO" id="GO:0008379">
    <property type="term" value="F:thioredoxin peroxidase activity"/>
    <property type="evidence" value="ECO:0007669"/>
    <property type="project" value="InterPro"/>
</dbReference>
<dbReference type="PANTHER" id="PTHR10430">
    <property type="entry name" value="PEROXIREDOXIN"/>
    <property type="match status" value="1"/>
</dbReference>
<dbReference type="EMBL" id="HG793131">
    <property type="protein sequence ID" value="CDK29970.1"/>
    <property type="molecule type" value="Genomic_DNA"/>
</dbReference>
<dbReference type="Gene3D" id="3.40.30.10">
    <property type="entry name" value="Glutaredoxin"/>
    <property type="match status" value="1"/>
</dbReference>
<dbReference type="Pfam" id="PF08534">
    <property type="entry name" value="Redoxin"/>
    <property type="match status" value="1"/>
</dbReference>
<evidence type="ECO:0000259" key="8">
    <source>
        <dbReference type="PROSITE" id="PS51352"/>
    </source>
</evidence>
<evidence type="ECO:0000256" key="3">
    <source>
        <dbReference type="ARBA" id="ARBA00022862"/>
    </source>
</evidence>
<dbReference type="RefSeq" id="XP_022461950.1">
    <property type="nucleotide sequence ID" value="XM_022604407.1"/>
</dbReference>
<keyword evidence="3 7" id="KW-0049">Antioxidant</keyword>
<feature type="domain" description="Thioredoxin" evidence="8">
    <location>
        <begin position="3"/>
        <end position="166"/>
    </location>
</feature>
<evidence type="ECO:0000256" key="2">
    <source>
        <dbReference type="ARBA" id="ARBA00022559"/>
    </source>
</evidence>
<dbReference type="InterPro" id="IPR037944">
    <property type="entry name" value="PRX5-like"/>
</dbReference>
<dbReference type="InterPro" id="IPR036249">
    <property type="entry name" value="Thioredoxin-like_sf"/>
</dbReference>
<reference evidence="9" key="1">
    <citation type="submission" date="2013-12" db="EMBL/GenBank/DDBJ databases">
        <authorList>
            <person name="Genoscope - CEA"/>
        </authorList>
    </citation>
    <scope>NUCLEOTIDE SEQUENCE</scope>
    <source>
        <strain evidence="9">CBS 1993</strain>
    </source>
</reference>
<proteinExistence type="inferred from homology"/>
<evidence type="ECO:0000313" key="9">
    <source>
        <dbReference type="EMBL" id="CDK29970.1"/>
    </source>
</evidence>
<gene>
    <name evidence="9" type="ORF">KUCA_T00005965001</name>
</gene>
<dbReference type="GO" id="GO:0045454">
    <property type="term" value="P:cell redox homeostasis"/>
    <property type="evidence" value="ECO:0007669"/>
    <property type="project" value="TreeGrafter"/>
</dbReference>
<name>W6MY40_9ASCO</name>
<evidence type="ECO:0000256" key="5">
    <source>
        <dbReference type="ARBA" id="ARBA00023284"/>
    </source>
</evidence>
<dbReference type="InterPro" id="IPR013740">
    <property type="entry name" value="Redoxin"/>
</dbReference>
<dbReference type="OrthoDB" id="195498at2759"/>
<accession>W6MY40</accession>
<dbReference type="SUPFAM" id="SSF52833">
    <property type="entry name" value="Thioredoxin-like"/>
    <property type="match status" value="1"/>
</dbReference>
<protein>
    <recommendedName>
        <fullName evidence="8">Thioredoxin domain-containing protein</fullName>
    </recommendedName>
</protein>
<evidence type="ECO:0000256" key="7">
    <source>
        <dbReference type="RuleBase" id="RU366011"/>
    </source>
</evidence>
<evidence type="ECO:0000256" key="4">
    <source>
        <dbReference type="ARBA" id="ARBA00023002"/>
    </source>
</evidence>
<comment type="function">
    <text evidence="7">Thiol-specific peroxidase that catalyzes the reduction of hydrogen peroxide and organic hydroperoxides to water and alcohols, respectively. Plays a role in cell protection against oxidative stress by detoxifying peroxides.</text>
</comment>
<dbReference type="GO" id="GO:0005739">
    <property type="term" value="C:mitochondrion"/>
    <property type="evidence" value="ECO:0007669"/>
    <property type="project" value="TreeGrafter"/>
</dbReference>
<dbReference type="Proteomes" id="UP000019384">
    <property type="component" value="Unassembled WGS sequence"/>
</dbReference>
<dbReference type="InterPro" id="IPR013766">
    <property type="entry name" value="Thioredoxin_domain"/>
</dbReference>
<evidence type="ECO:0000256" key="1">
    <source>
        <dbReference type="ARBA" id="ARBA00010505"/>
    </source>
</evidence>
<dbReference type="PANTHER" id="PTHR10430:SF16">
    <property type="entry name" value="PEROXIREDOXIN-5, MITOCHONDRIAL"/>
    <property type="match status" value="1"/>
</dbReference>
<keyword evidence="5 7" id="KW-0676">Redox-active center</keyword>
<dbReference type="HOGENOM" id="CLU_072440_1_2_1"/>
<dbReference type="GO" id="GO:0034599">
    <property type="term" value="P:cellular response to oxidative stress"/>
    <property type="evidence" value="ECO:0007669"/>
    <property type="project" value="InterPro"/>
</dbReference>
<evidence type="ECO:0000313" key="10">
    <source>
        <dbReference type="Proteomes" id="UP000019384"/>
    </source>
</evidence>
<keyword evidence="4 7" id="KW-0560">Oxidoreductase</keyword>
<sequence length="166" mass="17947">MAIKRGDKFPQDVTLYHIAPSGGDPTSVNLSDLTKGKKFVLVSIPGAYTPPCTDDHLPGYVAKLPQILRKGIDLVLVVTANDPFVLRSYKNYLGAKGQDKFLFLSDTKLELSKKLAKTIDLSSVGLGERSTRLAIIVNRFGIVEFAAIEDGGAVKESTADKLLAKL</sequence>
<organism evidence="9 10">
    <name type="scientific">Kuraishia capsulata CBS 1993</name>
    <dbReference type="NCBI Taxonomy" id="1382522"/>
    <lineage>
        <taxon>Eukaryota</taxon>
        <taxon>Fungi</taxon>
        <taxon>Dikarya</taxon>
        <taxon>Ascomycota</taxon>
        <taxon>Saccharomycotina</taxon>
        <taxon>Pichiomycetes</taxon>
        <taxon>Pichiales</taxon>
        <taxon>Pichiaceae</taxon>
        <taxon>Kuraishia</taxon>
    </lineage>
</organism>
<dbReference type="PROSITE" id="PS51352">
    <property type="entry name" value="THIOREDOXIN_2"/>
    <property type="match status" value="1"/>
</dbReference>
<comment type="similarity">
    <text evidence="1 7">Belongs to the peroxiredoxin family. Prx5 subfamily.</text>
</comment>
<dbReference type="GeneID" id="34523338"/>
<dbReference type="STRING" id="1382522.W6MY40"/>
<reference evidence="9" key="2">
    <citation type="submission" date="2014-02" db="EMBL/GenBank/DDBJ databases">
        <title>Complete DNA sequence of /Kuraishia capsulata/ illustrates novel genomic features among budding yeasts (/Saccharomycotina/).</title>
        <authorList>
            <person name="Morales L."/>
            <person name="Noel B."/>
            <person name="Porcel B."/>
            <person name="Marcet-Houben M."/>
            <person name="Hullo M-F."/>
            <person name="Sacerdot C."/>
            <person name="Tekaia F."/>
            <person name="Leh-Louis V."/>
            <person name="Despons L."/>
            <person name="Khanna V."/>
            <person name="Aury J-M."/>
            <person name="Barbe V."/>
            <person name="Couloux A."/>
            <person name="Labadie K."/>
            <person name="Pelletier E."/>
            <person name="Souciet J-L."/>
            <person name="Boekhout T."/>
            <person name="Gabaldon T."/>
            <person name="Wincker P."/>
            <person name="Dujon B."/>
        </authorList>
    </citation>
    <scope>NUCLEOTIDE SEQUENCE</scope>
    <source>
        <strain evidence="9">CBS 1993</strain>
    </source>
</reference>
<keyword evidence="2 7" id="KW-0575">Peroxidase</keyword>
<evidence type="ECO:0000256" key="6">
    <source>
        <dbReference type="PIRSR" id="PIRSR637944-1"/>
    </source>
</evidence>